<dbReference type="InterPro" id="IPR006439">
    <property type="entry name" value="HAD-SF_hydro_IA"/>
</dbReference>
<organism evidence="1 2">
    <name type="scientific">Pseudomonas putida</name>
    <name type="common">Arthrobacter siderocapsulatus</name>
    <dbReference type="NCBI Taxonomy" id="303"/>
    <lineage>
        <taxon>Bacteria</taxon>
        <taxon>Pseudomonadati</taxon>
        <taxon>Pseudomonadota</taxon>
        <taxon>Gammaproteobacteria</taxon>
        <taxon>Pseudomonadales</taxon>
        <taxon>Pseudomonadaceae</taxon>
        <taxon>Pseudomonas</taxon>
    </lineage>
</organism>
<dbReference type="CDD" id="cd07505">
    <property type="entry name" value="HAD_BPGM-like"/>
    <property type="match status" value="1"/>
</dbReference>
<dbReference type="InterPro" id="IPR051806">
    <property type="entry name" value="HAD-like_SPP"/>
</dbReference>
<name>A0A7W2QJC2_PSEPU</name>
<dbReference type="PANTHER" id="PTHR43481">
    <property type="entry name" value="FRUCTOSE-1-PHOSPHATE PHOSPHATASE"/>
    <property type="match status" value="1"/>
</dbReference>
<dbReference type="InterPro" id="IPR036412">
    <property type="entry name" value="HAD-like_sf"/>
</dbReference>
<dbReference type="NCBIfam" id="TIGR01509">
    <property type="entry name" value="HAD-SF-IA-v3"/>
    <property type="match status" value="1"/>
</dbReference>
<dbReference type="PRINTS" id="PR00413">
    <property type="entry name" value="HADHALOGNASE"/>
</dbReference>
<reference evidence="1 2" key="1">
    <citation type="submission" date="2020-07" db="EMBL/GenBank/DDBJ databases">
        <title>Diversity of carbapenemase encoding genes among Pseudomonas putida group clinical isolates in a tertiary Brazilian hospital.</title>
        <authorList>
            <person name="Alberto-Lei F."/>
            <person name="Nodari C.S."/>
            <person name="Streling A.P."/>
            <person name="Paulino J.T."/>
            <person name="Bessa-Neto F.O."/>
            <person name="Cayo R."/>
            <person name="Gales A.C."/>
        </authorList>
    </citation>
    <scope>NUCLEOTIDE SEQUENCE [LARGE SCALE GENOMIC DNA]</scope>
    <source>
        <strain evidence="1 2">12464</strain>
    </source>
</reference>
<protein>
    <submittedName>
        <fullName evidence="1">HAD family phosphatase</fullName>
    </submittedName>
</protein>
<dbReference type="Pfam" id="PF00702">
    <property type="entry name" value="Hydrolase"/>
    <property type="match status" value="1"/>
</dbReference>
<accession>A0A7W2QJC2</accession>
<dbReference type="Proteomes" id="UP000553948">
    <property type="component" value="Unassembled WGS sequence"/>
</dbReference>
<dbReference type="Gene3D" id="1.10.150.240">
    <property type="entry name" value="Putative phosphatase, domain 2"/>
    <property type="match status" value="1"/>
</dbReference>
<proteinExistence type="predicted"/>
<evidence type="ECO:0000313" key="1">
    <source>
        <dbReference type="EMBL" id="MBA6116770.1"/>
    </source>
</evidence>
<dbReference type="SFLD" id="SFLDG01129">
    <property type="entry name" value="C1.5:_HAD__Beta-PGM__Phosphata"/>
    <property type="match status" value="1"/>
</dbReference>
<gene>
    <name evidence="1" type="ORF">H4C47_13620</name>
</gene>
<dbReference type="GO" id="GO:0050308">
    <property type="term" value="F:sugar-phosphatase activity"/>
    <property type="evidence" value="ECO:0007669"/>
    <property type="project" value="TreeGrafter"/>
</dbReference>
<dbReference type="EMBL" id="JACGDG010000010">
    <property type="protein sequence ID" value="MBA6116770.1"/>
    <property type="molecule type" value="Genomic_DNA"/>
</dbReference>
<dbReference type="InterPro" id="IPR023214">
    <property type="entry name" value="HAD_sf"/>
</dbReference>
<dbReference type="PANTHER" id="PTHR43481:SF4">
    <property type="entry name" value="GLYCEROL-1-PHOSPHATE PHOSPHOHYDROLASE 1-RELATED"/>
    <property type="match status" value="1"/>
</dbReference>
<dbReference type="Gene3D" id="3.40.50.1000">
    <property type="entry name" value="HAD superfamily/HAD-like"/>
    <property type="match status" value="1"/>
</dbReference>
<dbReference type="InterPro" id="IPR023198">
    <property type="entry name" value="PGP-like_dom2"/>
</dbReference>
<dbReference type="SUPFAM" id="SSF56784">
    <property type="entry name" value="HAD-like"/>
    <property type="match status" value="1"/>
</dbReference>
<comment type="caution">
    <text evidence="1">The sequence shown here is derived from an EMBL/GenBank/DDBJ whole genome shotgun (WGS) entry which is preliminary data.</text>
</comment>
<sequence>MSQPQLETLLQAADGLIFDCDGTLVDSLPAYADAWRAAFAASGKVMDTAWHADRCGLCETQLMEQFEHSNQVTLDRPRVVATMRQHYLANLSRHLRELTQVSAIAKRFAGVKPMAVASSGSREIVLHSLAALGLVELFDAIVTFDDVGKAKPDPAIHLQAAQQLGLPPERCLVFEDSAQGLEAARRGRLPVVDVTRLAQP</sequence>
<dbReference type="RefSeq" id="WP_176512738.1">
    <property type="nucleotide sequence ID" value="NZ_JACGDG010000010.1"/>
</dbReference>
<dbReference type="SFLD" id="SFLDS00003">
    <property type="entry name" value="Haloacid_Dehalogenase"/>
    <property type="match status" value="1"/>
</dbReference>
<evidence type="ECO:0000313" key="2">
    <source>
        <dbReference type="Proteomes" id="UP000553948"/>
    </source>
</evidence>
<dbReference type="AlphaFoldDB" id="A0A7W2QJC2"/>